<dbReference type="Proteomes" id="UP000230233">
    <property type="component" value="Chromosome X"/>
</dbReference>
<keyword evidence="2" id="KW-1185">Reference proteome</keyword>
<dbReference type="AlphaFoldDB" id="A0A2G5SQ19"/>
<name>A0A2G5SQ19_9PELO</name>
<evidence type="ECO:0000313" key="1">
    <source>
        <dbReference type="EMBL" id="PIC17019.1"/>
    </source>
</evidence>
<gene>
    <name evidence="1" type="primary">Cnig_chr_X.g23415</name>
    <name evidence="1" type="ORF">B9Z55_023415</name>
</gene>
<accession>A0A2G5SQ19</accession>
<sequence>MLMIDDGIRQISVKGLLLLTLAAGDRFLEDKRQTIETLRGVCQHDEERIHNKTMFETVKIIQGVADSRESGSKIIATQ</sequence>
<reference evidence="2" key="1">
    <citation type="submission" date="2017-10" db="EMBL/GenBank/DDBJ databases">
        <title>Rapid genome shrinkage in a self-fertile nematode reveals novel sperm competition proteins.</title>
        <authorList>
            <person name="Yin D."/>
            <person name="Schwarz E.M."/>
            <person name="Thomas C.G."/>
            <person name="Felde R.L."/>
            <person name="Korf I.F."/>
            <person name="Cutter A.D."/>
            <person name="Schartner C.M."/>
            <person name="Ralston E.J."/>
            <person name="Meyer B.J."/>
            <person name="Haag E.S."/>
        </authorList>
    </citation>
    <scope>NUCLEOTIDE SEQUENCE [LARGE SCALE GENOMIC DNA]</scope>
    <source>
        <strain evidence="2">JU1422</strain>
    </source>
</reference>
<comment type="caution">
    <text evidence="1">The sequence shown here is derived from an EMBL/GenBank/DDBJ whole genome shotgun (WGS) entry which is preliminary data.</text>
</comment>
<evidence type="ECO:0000313" key="2">
    <source>
        <dbReference type="Proteomes" id="UP000230233"/>
    </source>
</evidence>
<protein>
    <submittedName>
        <fullName evidence="1">Uncharacterized protein</fullName>
    </submittedName>
</protein>
<proteinExistence type="predicted"/>
<organism evidence="1 2">
    <name type="scientific">Caenorhabditis nigoni</name>
    <dbReference type="NCBI Taxonomy" id="1611254"/>
    <lineage>
        <taxon>Eukaryota</taxon>
        <taxon>Metazoa</taxon>
        <taxon>Ecdysozoa</taxon>
        <taxon>Nematoda</taxon>
        <taxon>Chromadorea</taxon>
        <taxon>Rhabditida</taxon>
        <taxon>Rhabditina</taxon>
        <taxon>Rhabditomorpha</taxon>
        <taxon>Rhabditoidea</taxon>
        <taxon>Rhabditidae</taxon>
        <taxon>Peloderinae</taxon>
        <taxon>Caenorhabditis</taxon>
    </lineage>
</organism>
<dbReference type="EMBL" id="PDUG01000006">
    <property type="protein sequence ID" value="PIC17019.1"/>
    <property type="molecule type" value="Genomic_DNA"/>
</dbReference>